<keyword evidence="1" id="KW-0812">Transmembrane</keyword>
<comment type="caution">
    <text evidence="2">The sequence shown here is derived from an EMBL/GenBank/DDBJ whole genome shotgun (WGS) entry which is preliminary data.</text>
</comment>
<accession>A0A644YG73</accession>
<sequence length="44" mass="4937">MQVYIVAVYEAGYRFLLALYALGFLQKFIISLIVNGRLKVATGL</sequence>
<keyword evidence="1" id="KW-0472">Membrane</keyword>
<proteinExistence type="predicted"/>
<organism evidence="2">
    <name type="scientific">bioreactor metagenome</name>
    <dbReference type="NCBI Taxonomy" id="1076179"/>
    <lineage>
        <taxon>unclassified sequences</taxon>
        <taxon>metagenomes</taxon>
        <taxon>ecological metagenomes</taxon>
    </lineage>
</organism>
<dbReference type="EMBL" id="VSSQ01004879">
    <property type="protein sequence ID" value="MPM26988.1"/>
    <property type="molecule type" value="Genomic_DNA"/>
</dbReference>
<dbReference type="AlphaFoldDB" id="A0A644YG73"/>
<feature type="transmembrane region" description="Helical" evidence="1">
    <location>
        <begin position="12"/>
        <end position="34"/>
    </location>
</feature>
<name>A0A644YG73_9ZZZZ</name>
<evidence type="ECO:0000256" key="1">
    <source>
        <dbReference type="SAM" id="Phobius"/>
    </source>
</evidence>
<gene>
    <name evidence="2" type="ORF">SDC9_73493</name>
</gene>
<keyword evidence="1" id="KW-1133">Transmembrane helix</keyword>
<evidence type="ECO:0000313" key="2">
    <source>
        <dbReference type="EMBL" id="MPM26988.1"/>
    </source>
</evidence>
<reference evidence="2" key="1">
    <citation type="submission" date="2019-08" db="EMBL/GenBank/DDBJ databases">
        <authorList>
            <person name="Kucharzyk K."/>
            <person name="Murdoch R.W."/>
            <person name="Higgins S."/>
            <person name="Loffler F."/>
        </authorList>
    </citation>
    <scope>NUCLEOTIDE SEQUENCE</scope>
</reference>
<protein>
    <submittedName>
        <fullName evidence="2">Uncharacterized protein</fullName>
    </submittedName>
</protein>